<feature type="coiled-coil region" evidence="14">
    <location>
        <begin position="332"/>
        <end position="380"/>
    </location>
</feature>
<keyword evidence="20" id="KW-1185">Reference proteome</keyword>
<evidence type="ECO:0000256" key="5">
    <source>
        <dbReference type="ARBA" id="ARBA00022679"/>
    </source>
</evidence>
<dbReference type="Proteomes" id="UP000199420">
    <property type="component" value="Unassembled WGS sequence"/>
</dbReference>
<keyword evidence="4" id="KW-0997">Cell inner membrane</keyword>
<gene>
    <name evidence="19" type="ORF">SAMN04487997_1084</name>
</gene>
<sequence length="738" mass="79898">MTTKQTFPSSPRRDDDIDLHALLGTLLDHKWLIIGVTAVFFVISVLYVTLTTPIYESTATVQVEQKVPSLPGLDDLSQTLGASTSQATTEIALITSRTVIGQAVTNLKLDISAQPERFPLFGAYMARHYSPQMPGDVAPPFMGMSKYDWGGSQLDIFQLDVPSALLDQPLHLIAGESGSYQLTDDDGNALVEGRVGQSATGNGITMQVQTLHANPGTVFDVARHSHLGTITALQGAIQATEVGKDSGIIVLTYDNPDPVLATRLLDQISSLYVQQNVERNSAEAANSLKFVKEQLPKVKMDLEKATAALNAFQMRAHSVDISLQTKGLLDQTVALDTQIENLRMQMADVERKYTSNHPTYQALAAQIGQLQAKKAALEKQVGHLPDTQQELLRLTRDVQVSNETYTNLLNQAQQLDIARAGTVGNVRVVDRAATNTNRPVWPPKMILVLAGTVLGGLLALAFIFIRQLLNRGVEDLAAIEHVGLPVYACVPLSAAEREITDRNGKVRRGVHAQHLLAQSAPDDLAVEALRSLRTSLHFARLEAKNNLLMISSPGPGAGKTFVGANLAAVIAQAGQRVLLIDADMRKGALHTVVGGRPEQGLSELISGQIGLSEAVRTVEGTNNLYFISRGKVPPNPSELLMHSHFTALLEKLKPRFDLIIIDTPPILAVTDAAVIGHHVGTSLMVVRFGVNQAREIALAKQRFEQNGVPIKGAIFNAVEKRSAGYYAYAYYEYAGAKA</sequence>
<keyword evidence="8 19" id="KW-0418">Kinase</keyword>
<dbReference type="InterPro" id="IPR032807">
    <property type="entry name" value="GNVR"/>
</dbReference>
<keyword evidence="12" id="KW-0829">Tyrosine-protein kinase</keyword>
<dbReference type="FunFam" id="3.40.50.300:FF:000527">
    <property type="entry name" value="Tyrosine-protein kinase etk"/>
    <property type="match status" value="1"/>
</dbReference>
<dbReference type="GO" id="GO:0042802">
    <property type="term" value="F:identical protein binding"/>
    <property type="evidence" value="ECO:0007669"/>
    <property type="project" value="UniProtKB-ARBA"/>
</dbReference>
<reference evidence="19 20" key="1">
    <citation type="submission" date="2016-10" db="EMBL/GenBank/DDBJ databases">
        <authorList>
            <person name="de Groot N.N."/>
        </authorList>
    </citation>
    <scope>NUCLEOTIDE SEQUENCE [LARGE SCALE GENOMIC DNA]</scope>
    <source>
        <strain evidence="19 20">DSM 26515</strain>
    </source>
</reference>
<dbReference type="GO" id="GO:0005524">
    <property type="term" value="F:ATP binding"/>
    <property type="evidence" value="ECO:0007669"/>
    <property type="project" value="UniProtKB-KW"/>
</dbReference>
<feature type="domain" description="Polysaccharide chain length determinant N-terminal" evidence="16">
    <location>
        <begin position="15"/>
        <end position="107"/>
    </location>
</feature>
<organism evidence="19 20">
    <name type="scientific">Frateuria terrea</name>
    <dbReference type="NCBI Taxonomy" id="529704"/>
    <lineage>
        <taxon>Bacteria</taxon>
        <taxon>Pseudomonadati</taxon>
        <taxon>Pseudomonadota</taxon>
        <taxon>Gammaproteobacteria</taxon>
        <taxon>Lysobacterales</taxon>
        <taxon>Rhodanobacteraceae</taxon>
        <taxon>Frateuria</taxon>
    </lineage>
</organism>
<keyword evidence="6 15" id="KW-0812">Transmembrane</keyword>
<evidence type="ECO:0000259" key="17">
    <source>
        <dbReference type="Pfam" id="PF13614"/>
    </source>
</evidence>
<dbReference type="Pfam" id="PF13807">
    <property type="entry name" value="GNVR"/>
    <property type="match status" value="1"/>
</dbReference>
<evidence type="ECO:0000259" key="18">
    <source>
        <dbReference type="Pfam" id="PF13807"/>
    </source>
</evidence>
<evidence type="ECO:0000256" key="10">
    <source>
        <dbReference type="ARBA" id="ARBA00022989"/>
    </source>
</evidence>
<keyword evidence="3" id="KW-1003">Cell membrane</keyword>
<proteinExistence type="inferred from homology"/>
<dbReference type="InterPro" id="IPR003856">
    <property type="entry name" value="LPS_length_determ_N"/>
</dbReference>
<feature type="transmembrane region" description="Helical" evidence="15">
    <location>
        <begin position="31"/>
        <end position="50"/>
    </location>
</feature>
<keyword evidence="9" id="KW-0067">ATP-binding</keyword>
<evidence type="ECO:0000256" key="11">
    <source>
        <dbReference type="ARBA" id="ARBA00023136"/>
    </source>
</evidence>
<dbReference type="EMBL" id="FNYC01000002">
    <property type="protein sequence ID" value="SEI58659.1"/>
    <property type="molecule type" value="Genomic_DNA"/>
</dbReference>
<keyword evidence="5" id="KW-0808">Transferase</keyword>
<feature type="transmembrane region" description="Helical" evidence="15">
    <location>
        <begin position="445"/>
        <end position="465"/>
    </location>
</feature>
<dbReference type="SUPFAM" id="SSF52540">
    <property type="entry name" value="P-loop containing nucleoside triphosphate hydrolases"/>
    <property type="match status" value="1"/>
</dbReference>
<dbReference type="PANTHER" id="PTHR32309:SF32">
    <property type="entry name" value="TYROSINE-PROTEIN KINASE ETK-RELATED"/>
    <property type="match status" value="1"/>
</dbReference>
<feature type="domain" description="AAA" evidence="17">
    <location>
        <begin position="556"/>
        <end position="670"/>
    </location>
</feature>
<evidence type="ECO:0000256" key="13">
    <source>
        <dbReference type="ARBA" id="ARBA00053015"/>
    </source>
</evidence>
<keyword evidence="7" id="KW-0547">Nucleotide-binding</keyword>
<evidence type="ECO:0000313" key="19">
    <source>
        <dbReference type="EMBL" id="SEI58659.1"/>
    </source>
</evidence>
<dbReference type="Pfam" id="PF02706">
    <property type="entry name" value="Wzz"/>
    <property type="match status" value="1"/>
</dbReference>
<evidence type="ECO:0000256" key="9">
    <source>
        <dbReference type="ARBA" id="ARBA00022840"/>
    </source>
</evidence>
<evidence type="ECO:0000256" key="6">
    <source>
        <dbReference type="ARBA" id="ARBA00022692"/>
    </source>
</evidence>
<feature type="domain" description="Tyrosine-protein kinase G-rich" evidence="18">
    <location>
        <begin position="386"/>
        <end position="467"/>
    </location>
</feature>
<protein>
    <submittedName>
        <fullName evidence="19">Tyrosine-protein kinase Etk/Wzc</fullName>
    </submittedName>
</protein>
<dbReference type="AlphaFoldDB" id="A0A1H6RSD7"/>
<dbReference type="InterPro" id="IPR025669">
    <property type="entry name" value="AAA_dom"/>
</dbReference>
<evidence type="ECO:0000259" key="16">
    <source>
        <dbReference type="Pfam" id="PF02706"/>
    </source>
</evidence>
<evidence type="ECO:0000256" key="2">
    <source>
        <dbReference type="ARBA" id="ARBA00008883"/>
    </source>
</evidence>
<keyword evidence="10 15" id="KW-1133">Transmembrane helix</keyword>
<dbReference type="CDD" id="cd05387">
    <property type="entry name" value="BY-kinase"/>
    <property type="match status" value="1"/>
</dbReference>
<comment type="similarity">
    <text evidence="2">Belongs to the etk/wzc family.</text>
</comment>
<evidence type="ECO:0000256" key="12">
    <source>
        <dbReference type="ARBA" id="ARBA00023137"/>
    </source>
</evidence>
<evidence type="ECO:0000256" key="3">
    <source>
        <dbReference type="ARBA" id="ARBA00022475"/>
    </source>
</evidence>
<dbReference type="RefSeq" id="WP_091334409.1">
    <property type="nucleotide sequence ID" value="NZ_FNYC01000002.1"/>
</dbReference>
<dbReference type="InterPro" id="IPR027417">
    <property type="entry name" value="P-loop_NTPase"/>
</dbReference>
<name>A0A1H6RSD7_9GAMM</name>
<dbReference type="Pfam" id="PF13614">
    <property type="entry name" value="AAA_31"/>
    <property type="match status" value="1"/>
</dbReference>
<dbReference type="Gene3D" id="3.40.50.300">
    <property type="entry name" value="P-loop containing nucleotide triphosphate hydrolases"/>
    <property type="match status" value="1"/>
</dbReference>
<evidence type="ECO:0000256" key="1">
    <source>
        <dbReference type="ARBA" id="ARBA00004429"/>
    </source>
</evidence>
<dbReference type="InterPro" id="IPR050445">
    <property type="entry name" value="Bact_polysacc_biosynth/exp"/>
</dbReference>
<comment type="subcellular location">
    <subcellularLocation>
        <location evidence="1">Cell inner membrane</location>
        <topology evidence="1">Multi-pass membrane protein</topology>
    </subcellularLocation>
</comment>
<evidence type="ECO:0000256" key="7">
    <source>
        <dbReference type="ARBA" id="ARBA00022741"/>
    </source>
</evidence>
<dbReference type="STRING" id="529704.SAMN02927913_1000"/>
<evidence type="ECO:0000256" key="14">
    <source>
        <dbReference type="SAM" id="Coils"/>
    </source>
</evidence>
<evidence type="ECO:0000256" key="15">
    <source>
        <dbReference type="SAM" id="Phobius"/>
    </source>
</evidence>
<dbReference type="PANTHER" id="PTHR32309">
    <property type="entry name" value="TYROSINE-PROTEIN KINASE"/>
    <property type="match status" value="1"/>
</dbReference>
<dbReference type="Pfam" id="PF23607">
    <property type="entry name" value="WZC_N"/>
    <property type="match status" value="1"/>
</dbReference>
<keyword evidence="14" id="KW-0175">Coiled coil</keyword>
<comment type="catalytic activity">
    <reaction evidence="13">
        <text>L-tyrosyl-[protein] + ATP = O-phospho-L-tyrosyl-[protein] + ADP + H(+)</text>
        <dbReference type="Rhea" id="RHEA:10596"/>
        <dbReference type="Rhea" id="RHEA-COMP:10136"/>
        <dbReference type="Rhea" id="RHEA-COMP:20101"/>
        <dbReference type="ChEBI" id="CHEBI:15378"/>
        <dbReference type="ChEBI" id="CHEBI:30616"/>
        <dbReference type="ChEBI" id="CHEBI:46858"/>
        <dbReference type="ChEBI" id="CHEBI:61978"/>
        <dbReference type="ChEBI" id="CHEBI:456216"/>
    </reaction>
</comment>
<evidence type="ECO:0000313" key="20">
    <source>
        <dbReference type="Proteomes" id="UP000199420"/>
    </source>
</evidence>
<evidence type="ECO:0000256" key="4">
    <source>
        <dbReference type="ARBA" id="ARBA00022519"/>
    </source>
</evidence>
<dbReference type="GO" id="GO:0004713">
    <property type="term" value="F:protein tyrosine kinase activity"/>
    <property type="evidence" value="ECO:0007669"/>
    <property type="project" value="UniProtKB-KW"/>
</dbReference>
<dbReference type="InterPro" id="IPR005702">
    <property type="entry name" value="Wzc-like_C"/>
</dbReference>
<dbReference type="GO" id="GO:0005886">
    <property type="term" value="C:plasma membrane"/>
    <property type="evidence" value="ECO:0007669"/>
    <property type="project" value="UniProtKB-SubCell"/>
</dbReference>
<dbReference type="OrthoDB" id="9775724at2"/>
<dbReference type="NCBIfam" id="TIGR01007">
    <property type="entry name" value="eps_fam"/>
    <property type="match status" value="1"/>
</dbReference>
<evidence type="ECO:0000256" key="8">
    <source>
        <dbReference type="ARBA" id="ARBA00022777"/>
    </source>
</evidence>
<keyword evidence="11 15" id="KW-0472">Membrane</keyword>
<accession>A0A1H6RSD7</accession>